<dbReference type="EMBL" id="JANBVN010000033">
    <property type="protein sequence ID" value="KAJ9160623.1"/>
    <property type="molecule type" value="Genomic_DNA"/>
</dbReference>
<name>A0AA38S4D6_9PEZI</name>
<dbReference type="Proteomes" id="UP001174691">
    <property type="component" value="Unassembled WGS sequence"/>
</dbReference>
<gene>
    <name evidence="2" type="ORF">NKR19_g3087</name>
</gene>
<evidence type="ECO:0000313" key="3">
    <source>
        <dbReference type="Proteomes" id="UP001174691"/>
    </source>
</evidence>
<dbReference type="AlphaFoldDB" id="A0AA38S4D6"/>
<organism evidence="2 3">
    <name type="scientific">Coniochaeta hoffmannii</name>
    <dbReference type="NCBI Taxonomy" id="91930"/>
    <lineage>
        <taxon>Eukaryota</taxon>
        <taxon>Fungi</taxon>
        <taxon>Dikarya</taxon>
        <taxon>Ascomycota</taxon>
        <taxon>Pezizomycotina</taxon>
        <taxon>Sordariomycetes</taxon>
        <taxon>Sordariomycetidae</taxon>
        <taxon>Coniochaetales</taxon>
        <taxon>Coniochaetaceae</taxon>
        <taxon>Coniochaeta</taxon>
    </lineage>
</organism>
<accession>A0AA38S4D6</accession>
<feature type="region of interest" description="Disordered" evidence="1">
    <location>
        <begin position="90"/>
        <end position="117"/>
    </location>
</feature>
<reference evidence="2" key="1">
    <citation type="submission" date="2022-07" db="EMBL/GenBank/DDBJ databases">
        <title>Fungi with potential for degradation of polypropylene.</title>
        <authorList>
            <person name="Gostincar C."/>
        </authorList>
    </citation>
    <scope>NUCLEOTIDE SEQUENCE</scope>
    <source>
        <strain evidence="2">EXF-13287</strain>
    </source>
</reference>
<keyword evidence="3" id="KW-1185">Reference proteome</keyword>
<sequence length="230" mass="24998">MARAQDHIFQATDPLRPYRCNRNPGSWPTPEPIDHITRRLLDDRPDKALQLVVNNGTLHLPDGVGGTAARGCDTVVYNAPGGVVNVGCRGGAGNENTRRTDAGGSGTPHAQPAPQVRRHAGGNLAGWFEGRVDMCKGCDRRARVGATGYCNECRETGRHGGTFGMPVDANGVPYGHGRVLEAMGRDLGVRERVVYPGTRRERFGVMDARKERLRRERGAAWVLRGGRGPW</sequence>
<evidence type="ECO:0000313" key="2">
    <source>
        <dbReference type="EMBL" id="KAJ9160623.1"/>
    </source>
</evidence>
<comment type="caution">
    <text evidence="2">The sequence shown here is derived from an EMBL/GenBank/DDBJ whole genome shotgun (WGS) entry which is preliminary data.</text>
</comment>
<protein>
    <submittedName>
        <fullName evidence="2">Uncharacterized protein</fullName>
    </submittedName>
</protein>
<evidence type="ECO:0000256" key="1">
    <source>
        <dbReference type="SAM" id="MobiDB-lite"/>
    </source>
</evidence>
<proteinExistence type="predicted"/>